<name>A0A392M0G6_9FABA</name>
<protein>
    <submittedName>
        <fullName evidence="1">FAR1-related protein</fullName>
    </submittedName>
</protein>
<accession>A0A392M0G6</accession>
<feature type="non-terminal residue" evidence="1">
    <location>
        <position position="1"/>
    </location>
</feature>
<proteinExistence type="predicted"/>
<reference evidence="1 2" key="1">
    <citation type="journal article" date="2018" name="Front. Plant Sci.">
        <title>Red Clover (Trifolium pratense) and Zigzag Clover (T. medium) - A Picture of Genomic Similarities and Differences.</title>
        <authorList>
            <person name="Dluhosova J."/>
            <person name="Istvanek J."/>
            <person name="Nedelnik J."/>
            <person name="Repkova J."/>
        </authorList>
    </citation>
    <scope>NUCLEOTIDE SEQUENCE [LARGE SCALE GENOMIC DNA]</scope>
    <source>
        <strain evidence="2">cv. 10/8</strain>
        <tissue evidence="1">Leaf</tissue>
    </source>
</reference>
<gene>
    <name evidence="1" type="ORF">A2U01_0001524</name>
</gene>
<dbReference type="Proteomes" id="UP000265520">
    <property type="component" value="Unassembled WGS sequence"/>
</dbReference>
<evidence type="ECO:0000313" key="1">
    <source>
        <dbReference type="EMBL" id="MCH80751.1"/>
    </source>
</evidence>
<keyword evidence="2" id="KW-1185">Reference proteome</keyword>
<dbReference type="AlphaFoldDB" id="A0A392M0G6"/>
<evidence type="ECO:0000313" key="2">
    <source>
        <dbReference type="Proteomes" id="UP000265520"/>
    </source>
</evidence>
<comment type="caution">
    <text evidence="1">The sequence shown here is derived from an EMBL/GenBank/DDBJ whole genome shotgun (WGS) entry which is preliminary data.</text>
</comment>
<dbReference type="EMBL" id="LXQA010001444">
    <property type="protein sequence ID" value="MCH80751.1"/>
    <property type="molecule type" value="Genomic_DNA"/>
</dbReference>
<organism evidence="1 2">
    <name type="scientific">Trifolium medium</name>
    <dbReference type="NCBI Taxonomy" id="97028"/>
    <lineage>
        <taxon>Eukaryota</taxon>
        <taxon>Viridiplantae</taxon>
        <taxon>Streptophyta</taxon>
        <taxon>Embryophyta</taxon>
        <taxon>Tracheophyta</taxon>
        <taxon>Spermatophyta</taxon>
        <taxon>Magnoliopsida</taxon>
        <taxon>eudicotyledons</taxon>
        <taxon>Gunneridae</taxon>
        <taxon>Pentapetalae</taxon>
        <taxon>rosids</taxon>
        <taxon>fabids</taxon>
        <taxon>Fabales</taxon>
        <taxon>Fabaceae</taxon>
        <taxon>Papilionoideae</taxon>
        <taxon>50 kb inversion clade</taxon>
        <taxon>NPAAA clade</taxon>
        <taxon>Hologalegina</taxon>
        <taxon>IRL clade</taxon>
        <taxon>Trifolieae</taxon>
        <taxon>Trifolium</taxon>
    </lineage>
</organism>
<sequence length="106" mass="12237">DRHKVDIEYGKQPKVEEQNNIDAKPANEPPMVEGPKVDFRIQFTTERKFDDCEEMISRVCDLEYKLGFVVVIAKSDNEAIGRKGFVTLGCQRGGVYRKYVKILNKR</sequence>